<sequence length="650" mass="75452">MELLYLWIENDGMTIKNQSFNFSNHITFEFDNTSEYVGNLTLTENSNFISNFFGNNLALIRGEKATQFDGKIVNVTGIIGENGVGKTNLLSFIIDLFTDRLPTGEKFIIAFKDERNKSIKIFHTIKNFILTAKGSISDYKIENPIEQTISFRVSNYIKDPNIFLHNFGLIFYSPVFDLRNYPPNISNEYKEYIDVSTNALIENDVIRSGDTYPDEVREIQLHKSSNIRRQFDMVINSGLADIEGINLPNEVSIQFHRSYFDPNAGKRNLTFNNEAIFEHLDKLTTEAWKIVNSALYSIEREYEGSRKIKSDFSKYSKIPEYRKALSEKLKVEFSYSLIHNYFYNLSEHYNEEIGIKLEDIQGNNLFERAGYFFENQKWKGREPYQKVEAGLLYSSIFNLIEAVNFDKNWIEDNAHSFVTGITGGVVAINNYENYISSIPSDHKKNFISISWRNISSGENALMDLYSRLYFAKNYKLKEQIKKRSLNIQTKNQEVDPITFLYILIDEGEVGFHPQWQSQYLYNLTNFIRHLFSEYEVQVILTSHSPFIVSDLPKENLIFLKKENGNCKVVSFNEEQTFAANIHTLLSNQFFMQDGVVGKFAKTKLHEELKPLLDKNQKNVDEDRLRKIIALIGEPVLQSKLTEILNSKLKK</sequence>
<accession>A0A7K0EEA8</accession>
<gene>
    <name evidence="1" type="ORF">GJJ30_00715</name>
</gene>
<dbReference type="PANTHER" id="PTHR32182">
    <property type="entry name" value="DNA REPLICATION AND REPAIR PROTEIN RECF"/>
    <property type="match status" value="1"/>
</dbReference>
<organism evidence="1 2">
    <name type="scientific">Larkinella terrae</name>
    <dbReference type="NCBI Taxonomy" id="2025311"/>
    <lineage>
        <taxon>Bacteria</taxon>
        <taxon>Pseudomonadati</taxon>
        <taxon>Bacteroidota</taxon>
        <taxon>Cytophagia</taxon>
        <taxon>Cytophagales</taxon>
        <taxon>Spirosomataceae</taxon>
        <taxon>Larkinella</taxon>
    </lineage>
</organism>
<dbReference type="GO" id="GO:0000731">
    <property type="term" value="P:DNA synthesis involved in DNA repair"/>
    <property type="evidence" value="ECO:0007669"/>
    <property type="project" value="TreeGrafter"/>
</dbReference>
<name>A0A7K0EEA8_9BACT</name>
<dbReference type="EMBL" id="WJXZ01000001">
    <property type="protein sequence ID" value="MRS59796.1"/>
    <property type="molecule type" value="Genomic_DNA"/>
</dbReference>
<reference evidence="1 2" key="1">
    <citation type="journal article" date="2018" name="Antonie Van Leeuwenhoek">
        <title>Larkinella terrae sp. nov., isolated from soil on Jeju Island, South Korea.</title>
        <authorList>
            <person name="Ten L.N."/>
            <person name="Jeon J."/>
            <person name="Park S.J."/>
            <person name="Park S."/>
            <person name="Lee S.Y."/>
            <person name="Kim M.K."/>
            <person name="Jung H.Y."/>
        </authorList>
    </citation>
    <scope>NUCLEOTIDE SEQUENCE [LARGE SCALE GENOMIC DNA]</scope>
    <source>
        <strain evidence="1 2">KCTC 52001</strain>
    </source>
</reference>
<dbReference type="OrthoDB" id="9815944at2"/>
<dbReference type="Gene3D" id="3.40.50.300">
    <property type="entry name" value="P-loop containing nucleotide triphosphate hydrolases"/>
    <property type="match status" value="1"/>
</dbReference>
<protein>
    <submittedName>
        <fullName evidence="1">AAA family ATPase</fullName>
    </submittedName>
</protein>
<evidence type="ECO:0000313" key="2">
    <source>
        <dbReference type="Proteomes" id="UP000441754"/>
    </source>
</evidence>
<dbReference type="RefSeq" id="WP_154172127.1">
    <property type="nucleotide sequence ID" value="NZ_WJXZ01000001.1"/>
</dbReference>
<dbReference type="GO" id="GO:0006302">
    <property type="term" value="P:double-strand break repair"/>
    <property type="evidence" value="ECO:0007669"/>
    <property type="project" value="TreeGrafter"/>
</dbReference>
<dbReference type="Proteomes" id="UP000441754">
    <property type="component" value="Unassembled WGS sequence"/>
</dbReference>
<dbReference type="InterPro" id="IPR027417">
    <property type="entry name" value="P-loop_NTPase"/>
</dbReference>
<dbReference type="SUPFAM" id="SSF52540">
    <property type="entry name" value="P-loop containing nucleoside triphosphate hydrolases"/>
    <property type="match status" value="1"/>
</dbReference>
<dbReference type="AlphaFoldDB" id="A0A7K0EEA8"/>
<evidence type="ECO:0000313" key="1">
    <source>
        <dbReference type="EMBL" id="MRS59796.1"/>
    </source>
</evidence>
<comment type="caution">
    <text evidence="1">The sequence shown here is derived from an EMBL/GenBank/DDBJ whole genome shotgun (WGS) entry which is preliminary data.</text>
</comment>
<proteinExistence type="predicted"/>
<dbReference type="PANTHER" id="PTHR32182:SF22">
    <property type="entry name" value="ATP-DEPENDENT ENDONUCLEASE, OLD FAMILY-RELATED"/>
    <property type="match status" value="1"/>
</dbReference>
<keyword evidence="2" id="KW-1185">Reference proteome</keyword>